<dbReference type="AlphaFoldDB" id="A0A7D6CDY0"/>
<accession>A0A7D6CDY0</accession>
<dbReference type="EMBL" id="CP058905">
    <property type="protein sequence ID" value="QLJ99070.1"/>
    <property type="molecule type" value="Genomic_DNA"/>
</dbReference>
<dbReference type="GO" id="GO:0003677">
    <property type="term" value="F:DNA binding"/>
    <property type="evidence" value="ECO:0007669"/>
    <property type="project" value="UniProtKB-KW"/>
</dbReference>
<dbReference type="PANTHER" id="PTHR33449">
    <property type="entry name" value="NUCLEOID-ASSOCIATED PROTEIN YBAB"/>
    <property type="match status" value="1"/>
</dbReference>
<keyword evidence="2" id="KW-0175">Coiled coil</keyword>
<reference evidence="3" key="1">
    <citation type="submission" date="2020-08" db="EMBL/GenBank/DDBJ databases">
        <title>A bifunctional nitrone conjugated secondary metabolite targeting the ribosome.</title>
        <authorList>
            <person name="Limbrick E.M."/>
            <person name="Graf M."/>
            <person name="Derewacz D.K."/>
            <person name="Nguyen F."/>
            <person name="Spraggins J.M."/>
            <person name="Wieland M."/>
            <person name="Ynigez-Gutierrez A.E."/>
            <person name="Reisman B.J."/>
            <person name="Zinshteyn B."/>
            <person name="McCulloch K."/>
            <person name="Iverson T.M."/>
            <person name="Green R."/>
            <person name="Wilson D.N."/>
            <person name="Bachmann B.O."/>
        </authorList>
    </citation>
    <scope>NUCLEOTIDE SEQUENCE</scope>
    <source>
        <strain evidence="3">Africana</strain>
    </source>
</reference>
<dbReference type="InterPro" id="IPR004401">
    <property type="entry name" value="YbaB/EbfC"/>
</dbReference>
<dbReference type="Gene3D" id="3.30.1310.10">
    <property type="entry name" value="Nucleoid-associated protein YbaB-like domain"/>
    <property type="match status" value="1"/>
</dbReference>
<keyword evidence="1" id="KW-0238">DNA-binding</keyword>
<dbReference type="SUPFAM" id="SSF82607">
    <property type="entry name" value="YbaB-like"/>
    <property type="match status" value="1"/>
</dbReference>
<sequence length="156" mass="16974">MTRSGSVGPIVGCAERTVVSTSGGYGVGGAVESMLRQAQEQQRRLAEFQRQRAELRVTGESPDGLVRVTIDGEMKVGDIEINARAMRLDSFSLAESLQAAIDAAYAAFGEHQQELLTEMLGGSELVRQAQAGTLTPEDWFRRFGVDLGDPFRGLRR</sequence>
<dbReference type="Pfam" id="PF02575">
    <property type="entry name" value="YbaB_DNA_bd"/>
    <property type="match status" value="1"/>
</dbReference>
<evidence type="ECO:0000313" key="3">
    <source>
        <dbReference type="EMBL" id="QLJ99070.1"/>
    </source>
</evidence>
<evidence type="ECO:0000256" key="2">
    <source>
        <dbReference type="SAM" id="Coils"/>
    </source>
</evidence>
<dbReference type="PANTHER" id="PTHR33449:SF1">
    <property type="entry name" value="NUCLEOID-ASSOCIATED PROTEIN YBAB"/>
    <property type="match status" value="1"/>
</dbReference>
<proteinExistence type="predicted"/>
<dbReference type="InterPro" id="IPR036894">
    <property type="entry name" value="YbaB-like_sf"/>
</dbReference>
<protein>
    <submittedName>
        <fullName evidence="3">YbaB/EbfC family nucleoid-associated protein</fullName>
    </submittedName>
</protein>
<dbReference type="NCBIfam" id="TIGR00103">
    <property type="entry name" value="DNA_YbaB_EbfC"/>
    <property type="match status" value="1"/>
</dbReference>
<organism evidence="3">
    <name type="scientific">Micromonospora carbonacea</name>
    <dbReference type="NCBI Taxonomy" id="47853"/>
    <lineage>
        <taxon>Bacteria</taxon>
        <taxon>Bacillati</taxon>
        <taxon>Actinomycetota</taxon>
        <taxon>Actinomycetes</taxon>
        <taxon>Micromonosporales</taxon>
        <taxon>Micromonosporaceae</taxon>
        <taxon>Micromonospora</taxon>
    </lineage>
</organism>
<feature type="coiled-coil region" evidence="2">
    <location>
        <begin position="31"/>
        <end position="58"/>
    </location>
</feature>
<dbReference type="GO" id="GO:0005829">
    <property type="term" value="C:cytosol"/>
    <property type="evidence" value="ECO:0007669"/>
    <property type="project" value="TreeGrafter"/>
</dbReference>
<evidence type="ECO:0000256" key="1">
    <source>
        <dbReference type="ARBA" id="ARBA00023125"/>
    </source>
</evidence>
<gene>
    <name evidence="3" type="ORF">HZU44_02445</name>
</gene>
<name>A0A7D6CDY0_9ACTN</name>